<feature type="compositionally biased region" description="Basic and acidic residues" evidence="1">
    <location>
        <begin position="297"/>
        <end position="307"/>
    </location>
</feature>
<feature type="region of interest" description="Disordered" evidence="1">
    <location>
        <begin position="92"/>
        <end position="152"/>
    </location>
</feature>
<gene>
    <name evidence="2" type="ORF">SMAC_03056</name>
</gene>
<name>F7VUC7_SORMK</name>
<protein>
    <submittedName>
        <fullName evidence="2">WGS project CABT00000000 data, contig 2.7</fullName>
    </submittedName>
</protein>
<dbReference type="Proteomes" id="UP000001881">
    <property type="component" value="Unassembled WGS sequence"/>
</dbReference>
<dbReference type="AlphaFoldDB" id="F7VUC7"/>
<evidence type="ECO:0000256" key="1">
    <source>
        <dbReference type="SAM" id="MobiDB-lite"/>
    </source>
</evidence>
<proteinExistence type="predicted"/>
<comment type="caution">
    <text evidence="2">The sequence shown here is derived from an EMBL/GenBank/DDBJ whole genome shotgun (WGS) entry which is preliminary data.</text>
</comment>
<feature type="compositionally biased region" description="Acidic residues" evidence="1">
    <location>
        <begin position="267"/>
        <end position="284"/>
    </location>
</feature>
<feature type="compositionally biased region" description="Basic and acidic residues" evidence="1">
    <location>
        <begin position="234"/>
        <end position="252"/>
    </location>
</feature>
<dbReference type="EMBL" id="CABT02000007">
    <property type="protein sequence ID" value="CCC09116.1"/>
    <property type="molecule type" value="Genomic_DNA"/>
</dbReference>
<dbReference type="OrthoDB" id="10613749at2759"/>
<dbReference type="VEuPathDB" id="FungiDB:SMAC_03056"/>
<sequence>MSGDSSKSAFKVLVKVGGVNIIQHQHQHTLNGKDGKDGKKIPPLQDYFVVSEQQWIWGTQVGKDTARQFRVFGRRRERLSLRHQLHKNNHVKEVEIQITSRRPAPDSEADKASESATLNGSEDDEQQQSVSFAASNSNTTSEESPSSPHEMVIGTGGLICQVIARDKHPEGLVDDTKTIKFKIYNPNKPNHFRKKTGLWLGNPGGNWDDKPHPARRFFGRRGPVVEDAKGIRGDIKSPVELEGGEDRHRDVDLDSDVDSGVSMGQTGDDENEDVDEDVSPEEEERERFAALMGEARSQPREPPMLEKRKMKKKEIKKDEQQPPGVMQIIVLKRAGPVTAREKEASGEHFLRR</sequence>
<accession>F7VUC7</accession>
<reference evidence="2 3" key="1">
    <citation type="journal article" date="2010" name="PLoS Genet.">
        <title>De novo assembly of a 40 Mb eukaryotic genome from short sequence reads: Sordaria macrospora, a model organism for fungal morphogenesis.</title>
        <authorList>
            <person name="Nowrousian M."/>
            <person name="Stajich J."/>
            <person name="Chu M."/>
            <person name="Engh I."/>
            <person name="Espagne E."/>
            <person name="Halliday K."/>
            <person name="Kamerewerd J."/>
            <person name="Kempken F."/>
            <person name="Knab B."/>
            <person name="Kuo H.C."/>
            <person name="Osiewacz H.D."/>
            <person name="Poeggeler S."/>
            <person name="Read N."/>
            <person name="Seiler S."/>
            <person name="Smith K."/>
            <person name="Zickler D."/>
            <person name="Kueck U."/>
            <person name="Freitag M."/>
        </authorList>
    </citation>
    <scope>NUCLEOTIDE SEQUENCE [LARGE SCALE GENOMIC DNA]</scope>
    <source>
        <strain evidence="3">ATCC MYA-333 / DSM 997 / K(L3346) / K-hell</strain>
        <tissue evidence="2">Mycelium</tissue>
    </source>
</reference>
<feature type="compositionally biased region" description="Low complexity" evidence="1">
    <location>
        <begin position="133"/>
        <end position="148"/>
    </location>
</feature>
<feature type="region of interest" description="Disordered" evidence="1">
    <location>
        <begin position="234"/>
        <end position="326"/>
    </location>
</feature>
<evidence type="ECO:0000313" key="3">
    <source>
        <dbReference type="Proteomes" id="UP000001881"/>
    </source>
</evidence>
<dbReference type="InParanoid" id="F7VUC7"/>
<keyword evidence="3" id="KW-1185">Reference proteome</keyword>
<feature type="compositionally biased region" description="Basic and acidic residues" evidence="1">
    <location>
        <begin position="103"/>
        <end position="113"/>
    </location>
</feature>
<organism evidence="2 3">
    <name type="scientific">Sordaria macrospora (strain ATCC MYA-333 / DSM 997 / K(L3346) / K-hell)</name>
    <dbReference type="NCBI Taxonomy" id="771870"/>
    <lineage>
        <taxon>Eukaryota</taxon>
        <taxon>Fungi</taxon>
        <taxon>Dikarya</taxon>
        <taxon>Ascomycota</taxon>
        <taxon>Pezizomycotina</taxon>
        <taxon>Sordariomycetes</taxon>
        <taxon>Sordariomycetidae</taxon>
        <taxon>Sordariales</taxon>
        <taxon>Sordariaceae</taxon>
        <taxon>Sordaria</taxon>
    </lineage>
</organism>
<dbReference type="HOGENOM" id="CLU_787933_0_0_1"/>
<evidence type="ECO:0000313" key="2">
    <source>
        <dbReference type="EMBL" id="CCC09116.1"/>
    </source>
</evidence>